<dbReference type="EMBL" id="CR555306">
    <property type="protein sequence ID" value="CAI08249.1"/>
    <property type="molecule type" value="Genomic_DNA"/>
</dbReference>
<dbReference type="InterPro" id="IPR009241">
    <property type="entry name" value="HigB-like"/>
</dbReference>
<dbReference type="Pfam" id="PF05973">
    <property type="entry name" value="Gp49"/>
    <property type="match status" value="1"/>
</dbReference>
<dbReference type="HOGENOM" id="CLU_139003_0_1_4"/>
<accession>Q5P365</accession>
<evidence type="ECO:0000313" key="1">
    <source>
        <dbReference type="EMBL" id="CAI08249.1"/>
    </source>
</evidence>
<keyword evidence="2" id="KW-1185">Reference proteome</keyword>
<dbReference type="AlphaFoldDB" id="Q5P365"/>
<dbReference type="Proteomes" id="UP000006552">
    <property type="component" value="Chromosome"/>
</dbReference>
<dbReference type="STRING" id="76114.ebA3772"/>
<name>Q5P365_AROAE</name>
<reference evidence="1 2" key="1">
    <citation type="journal article" date="2005" name="Arch. Microbiol.">
        <title>The genome sequence of an anaerobic aromatic-degrading denitrifying bacterium, strain EbN1.</title>
        <authorList>
            <person name="Rabus R."/>
            <person name="Kube M."/>
            <person name="Heider J."/>
            <person name="Beck A."/>
            <person name="Heitmann K."/>
            <person name="Widdel F."/>
            <person name="Reinhardt R."/>
        </authorList>
    </citation>
    <scope>NUCLEOTIDE SEQUENCE [LARGE SCALE GENOMIC DNA]</scope>
    <source>
        <strain evidence="1 2">EbN1</strain>
    </source>
</reference>
<organism evidence="1 2">
    <name type="scientific">Aromatoleum aromaticum (strain DSM 19018 / LMG 30748 / EbN1)</name>
    <name type="common">Azoarcus sp. (strain EbN1)</name>
    <dbReference type="NCBI Taxonomy" id="76114"/>
    <lineage>
        <taxon>Bacteria</taxon>
        <taxon>Pseudomonadati</taxon>
        <taxon>Pseudomonadota</taxon>
        <taxon>Betaproteobacteria</taxon>
        <taxon>Rhodocyclales</taxon>
        <taxon>Rhodocyclaceae</taxon>
        <taxon>Aromatoleum</taxon>
    </lineage>
</organism>
<evidence type="ECO:0008006" key="3">
    <source>
        <dbReference type="Google" id="ProtNLM"/>
    </source>
</evidence>
<gene>
    <name evidence="1" type="ORF">ebA3772</name>
</gene>
<proteinExistence type="predicted"/>
<sequence>MAAGRDLTNYQTTLIIGQMKTLRFVGSSLDDLQDFPADARRAAGFELFAVQRGLMPTDFKPMLAVGPGAYEIRLHVLGEWRVIYVARFEDAVYVLHAFQKKTQKTPKQDIELAARRYKQIGDRT</sequence>
<dbReference type="eggNOG" id="COG4679">
    <property type="taxonomic scope" value="Bacteria"/>
</dbReference>
<dbReference type="KEGG" id="eba:ebA3772"/>
<evidence type="ECO:0000313" key="2">
    <source>
        <dbReference type="Proteomes" id="UP000006552"/>
    </source>
</evidence>
<protein>
    <recommendedName>
        <fullName evidence="3">Phage-related protein</fullName>
    </recommendedName>
</protein>